<proteinExistence type="predicted"/>
<gene>
    <name evidence="1" type="ORF">RF11_10259</name>
</gene>
<dbReference type="Proteomes" id="UP000031668">
    <property type="component" value="Unassembled WGS sequence"/>
</dbReference>
<keyword evidence="2" id="KW-1185">Reference proteome</keyword>
<organism evidence="1 2">
    <name type="scientific">Thelohanellus kitauei</name>
    <name type="common">Myxosporean</name>
    <dbReference type="NCBI Taxonomy" id="669202"/>
    <lineage>
        <taxon>Eukaryota</taxon>
        <taxon>Metazoa</taxon>
        <taxon>Cnidaria</taxon>
        <taxon>Myxozoa</taxon>
        <taxon>Myxosporea</taxon>
        <taxon>Bivalvulida</taxon>
        <taxon>Platysporina</taxon>
        <taxon>Myxobolidae</taxon>
        <taxon>Thelohanellus</taxon>
    </lineage>
</organism>
<reference evidence="1 2" key="1">
    <citation type="journal article" date="2014" name="Genome Biol. Evol.">
        <title>The genome of the myxosporean Thelohanellus kitauei shows adaptations to nutrient acquisition within its fish host.</title>
        <authorList>
            <person name="Yang Y."/>
            <person name="Xiong J."/>
            <person name="Zhou Z."/>
            <person name="Huo F."/>
            <person name="Miao W."/>
            <person name="Ran C."/>
            <person name="Liu Y."/>
            <person name="Zhang J."/>
            <person name="Feng J."/>
            <person name="Wang M."/>
            <person name="Wang M."/>
            <person name="Wang L."/>
            <person name="Yao B."/>
        </authorList>
    </citation>
    <scope>NUCLEOTIDE SEQUENCE [LARGE SCALE GENOMIC DNA]</scope>
    <source>
        <strain evidence="1">Wuqing</strain>
    </source>
</reference>
<comment type="caution">
    <text evidence="1">The sequence shown here is derived from an EMBL/GenBank/DDBJ whole genome shotgun (WGS) entry which is preliminary data.</text>
</comment>
<name>A0A0C2MXY1_THEKT</name>
<dbReference type="AlphaFoldDB" id="A0A0C2MXY1"/>
<accession>A0A0C2MXY1</accession>
<protein>
    <submittedName>
        <fullName evidence="1">Uncharacterized protein</fullName>
    </submittedName>
</protein>
<sequence length="125" mass="14895">MNFLIVEITLLFWRRKECSEPKFDLGVFEQSSRTRVDNCSYYREIATLKRSRNSSNHSLRICWAESIINLCKAKLGQQEYRRVRFVDGVWVLRAIERWIAHGKSVYLCSNLQTSNYTLYINFETD</sequence>
<evidence type="ECO:0000313" key="2">
    <source>
        <dbReference type="Proteomes" id="UP000031668"/>
    </source>
</evidence>
<dbReference type="EMBL" id="JWZT01001363">
    <property type="protein sequence ID" value="KII72166.1"/>
    <property type="molecule type" value="Genomic_DNA"/>
</dbReference>
<evidence type="ECO:0000313" key="1">
    <source>
        <dbReference type="EMBL" id="KII72166.1"/>
    </source>
</evidence>